<evidence type="ECO:0000313" key="2">
    <source>
        <dbReference type="Proteomes" id="UP000237934"/>
    </source>
</evidence>
<organism evidence="1 2">
    <name type="scientific">Enterococcus mundtii</name>
    <dbReference type="NCBI Taxonomy" id="53346"/>
    <lineage>
        <taxon>Bacteria</taxon>
        <taxon>Bacillati</taxon>
        <taxon>Bacillota</taxon>
        <taxon>Bacilli</taxon>
        <taxon>Lactobacillales</taxon>
        <taxon>Enterococcaceae</taxon>
        <taxon>Enterococcus</taxon>
    </lineage>
</organism>
<dbReference type="EMBL" id="PUAP01000041">
    <property type="protein sequence ID" value="PQF21687.1"/>
    <property type="molecule type" value="Genomic_DNA"/>
</dbReference>
<sequence>MNIAISDEFQVELAKKQYDNLKLTNSTALNKDKMIIGYVSHINSKITGEQSFIIIDNYVPLSAPLSEGESVKEVTVLYRGSSFDSSLDAELGWR</sequence>
<reference evidence="1 2" key="1">
    <citation type="journal article" date="2018" name="Pathog. Dis.">
        <title>Whole-genome sequencing based characterization of antimicrobial resistance in Enterococcus.</title>
        <authorList>
            <person name="Tyson G."/>
        </authorList>
    </citation>
    <scope>NUCLEOTIDE SEQUENCE [LARGE SCALE GENOMIC DNA]</scope>
    <source>
        <strain evidence="1 2">CVM N55263</strain>
    </source>
</reference>
<name>A0A2S7RQ16_ENTMU</name>
<gene>
    <name evidence="1" type="ORF">CUS89_13055</name>
</gene>
<evidence type="ECO:0000313" key="1">
    <source>
        <dbReference type="EMBL" id="PQF21687.1"/>
    </source>
</evidence>
<accession>A0A2S7RQ16</accession>
<protein>
    <submittedName>
        <fullName evidence="1">Uncharacterized protein</fullName>
    </submittedName>
</protein>
<dbReference type="Proteomes" id="UP000237934">
    <property type="component" value="Unassembled WGS sequence"/>
</dbReference>
<dbReference type="RefSeq" id="WP_104872440.1">
    <property type="nucleotide sequence ID" value="NZ_PUAP01000041.1"/>
</dbReference>
<proteinExistence type="predicted"/>
<dbReference type="AlphaFoldDB" id="A0A2S7RQ16"/>
<comment type="caution">
    <text evidence="1">The sequence shown here is derived from an EMBL/GenBank/DDBJ whole genome shotgun (WGS) entry which is preliminary data.</text>
</comment>